<dbReference type="Gene3D" id="3.40.50.2000">
    <property type="entry name" value="Glycogen Phosphorylase B"/>
    <property type="match status" value="2"/>
</dbReference>
<evidence type="ECO:0000313" key="3">
    <source>
        <dbReference type="EMBL" id="AFZ21357.1"/>
    </source>
</evidence>
<dbReference type="PATRIC" id="fig|1173027.3.peg.6348"/>
<dbReference type="OrthoDB" id="529091at2"/>
<dbReference type="Pfam" id="PF00534">
    <property type="entry name" value="Glycos_transf_1"/>
    <property type="match status" value="1"/>
</dbReference>
<dbReference type="STRING" id="1173027.Mic7113_5732"/>
<dbReference type="HOGENOM" id="CLU_697934_0_0_3"/>
<keyword evidence="1 3" id="KW-0808">Transferase</keyword>
<dbReference type="Proteomes" id="UP000010471">
    <property type="component" value="Chromosome"/>
</dbReference>
<dbReference type="GO" id="GO:0016757">
    <property type="term" value="F:glycosyltransferase activity"/>
    <property type="evidence" value="ECO:0007669"/>
    <property type="project" value="TreeGrafter"/>
</dbReference>
<name>K9WP78_9CYAN</name>
<evidence type="ECO:0000256" key="1">
    <source>
        <dbReference type="ARBA" id="ARBA00022679"/>
    </source>
</evidence>
<reference evidence="3 4" key="1">
    <citation type="submission" date="2012-06" db="EMBL/GenBank/DDBJ databases">
        <title>Finished chromosome of genome of Microcoleus sp. PCC 7113.</title>
        <authorList>
            <consortium name="US DOE Joint Genome Institute"/>
            <person name="Gugger M."/>
            <person name="Coursin T."/>
            <person name="Rippka R."/>
            <person name="Tandeau De Marsac N."/>
            <person name="Huntemann M."/>
            <person name="Wei C.-L."/>
            <person name="Han J."/>
            <person name="Detter J.C."/>
            <person name="Han C."/>
            <person name="Tapia R."/>
            <person name="Chen A."/>
            <person name="Kyrpides N."/>
            <person name="Mavromatis K."/>
            <person name="Markowitz V."/>
            <person name="Szeto E."/>
            <person name="Ivanova N."/>
            <person name="Pagani I."/>
            <person name="Pati A."/>
            <person name="Goodwin L."/>
            <person name="Nordberg H.P."/>
            <person name="Cantor M.N."/>
            <person name="Hua S.X."/>
            <person name="Woyke T."/>
            <person name="Kerfeld C.A."/>
        </authorList>
    </citation>
    <scope>NUCLEOTIDE SEQUENCE [LARGE SCALE GENOMIC DNA]</scope>
    <source>
        <strain evidence="3 4">PCC 7113</strain>
    </source>
</reference>
<sequence length="395" mass="45118">MSKQTIGMLVYSNPDYYPPTVNAVHLLSEHFDVILMGRNQDPPDVEYPSNVTVHRLGRYTSVRERKQASPRAKFLEYINFVAQSRRLLKGVSLIYAYDAYAYTAAYLCRLAQLQPIPLIYQSHEIGDRLSSLSSLSGWVQRAEQAWIHQAKVIIFPDKDRATFFQKATNLKEQPVIVPNFPLKSFFCLPNDWTSVLQKRWESITLFYRGTISDTSAMREIVTSASILKNNVCIKFVGFLNETDAQELESWVNHLNMSPNFSYLGTLPYNDLTHKTLMATVGFALYKNTSFDRVACVTASNKIYEYAACGVPVIVSDFPNYREYLSGEPWVRFANPDDPQSLVSAIQDILSDFENYRKMCLAARAAFEQKFNYESAFSPIVSHIKNLVDSQKFLCV</sequence>
<dbReference type="KEGG" id="mic:Mic7113_5732"/>
<dbReference type="RefSeq" id="WP_015185486.1">
    <property type="nucleotide sequence ID" value="NC_019738.1"/>
</dbReference>
<dbReference type="PANTHER" id="PTHR46401">
    <property type="entry name" value="GLYCOSYLTRANSFERASE WBBK-RELATED"/>
    <property type="match status" value="1"/>
</dbReference>
<dbReference type="PANTHER" id="PTHR46401:SF2">
    <property type="entry name" value="GLYCOSYLTRANSFERASE WBBK-RELATED"/>
    <property type="match status" value="1"/>
</dbReference>
<proteinExistence type="predicted"/>
<dbReference type="AlphaFoldDB" id="K9WP78"/>
<protein>
    <submittedName>
        <fullName evidence="3">Glycosyltransferase</fullName>
    </submittedName>
</protein>
<gene>
    <name evidence="3" type="ORF">Mic7113_5732</name>
</gene>
<evidence type="ECO:0000313" key="4">
    <source>
        <dbReference type="Proteomes" id="UP000010471"/>
    </source>
</evidence>
<dbReference type="EMBL" id="CP003630">
    <property type="protein sequence ID" value="AFZ21357.1"/>
    <property type="molecule type" value="Genomic_DNA"/>
</dbReference>
<dbReference type="GO" id="GO:0009103">
    <property type="term" value="P:lipopolysaccharide biosynthetic process"/>
    <property type="evidence" value="ECO:0007669"/>
    <property type="project" value="TreeGrafter"/>
</dbReference>
<accession>K9WP78</accession>
<keyword evidence="4" id="KW-1185">Reference proteome</keyword>
<dbReference type="InterPro" id="IPR001296">
    <property type="entry name" value="Glyco_trans_1"/>
</dbReference>
<dbReference type="eggNOG" id="COG0438">
    <property type="taxonomic scope" value="Bacteria"/>
</dbReference>
<organism evidence="3 4">
    <name type="scientific">Allocoleopsis franciscana PCC 7113</name>
    <dbReference type="NCBI Taxonomy" id="1173027"/>
    <lineage>
        <taxon>Bacteria</taxon>
        <taxon>Bacillati</taxon>
        <taxon>Cyanobacteriota</taxon>
        <taxon>Cyanophyceae</taxon>
        <taxon>Coleofasciculales</taxon>
        <taxon>Coleofasciculaceae</taxon>
        <taxon>Allocoleopsis</taxon>
        <taxon>Allocoleopsis franciscana</taxon>
    </lineage>
</organism>
<evidence type="ECO:0000259" key="2">
    <source>
        <dbReference type="Pfam" id="PF00534"/>
    </source>
</evidence>
<dbReference type="SUPFAM" id="SSF53756">
    <property type="entry name" value="UDP-Glycosyltransferase/glycogen phosphorylase"/>
    <property type="match status" value="1"/>
</dbReference>
<feature type="domain" description="Glycosyl transferase family 1" evidence="2">
    <location>
        <begin position="203"/>
        <end position="360"/>
    </location>
</feature>